<gene>
    <name evidence="1" type="ORF">Vbra_1194</name>
</gene>
<evidence type="ECO:0000313" key="1">
    <source>
        <dbReference type="EMBL" id="CEM11977.1"/>
    </source>
</evidence>
<dbReference type="EMBL" id="CDMY01000430">
    <property type="protein sequence ID" value="CEM11977.1"/>
    <property type="molecule type" value="Genomic_DNA"/>
</dbReference>
<evidence type="ECO:0000313" key="2">
    <source>
        <dbReference type="Proteomes" id="UP000041254"/>
    </source>
</evidence>
<dbReference type="InParanoid" id="A0A0G4FFK2"/>
<reference evidence="1 2" key="1">
    <citation type="submission" date="2014-11" db="EMBL/GenBank/DDBJ databases">
        <authorList>
            <person name="Zhu J."/>
            <person name="Qi W."/>
            <person name="Song R."/>
        </authorList>
    </citation>
    <scope>NUCLEOTIDE SEQUENCE [LARGE SCALE GENOMIC DNA]</scope>
</reference>
<name>A0A0G4FFK2_VITBC</name>
<organism evidence="1 2">
    <name type="scientific">Vitrella brassicaformis (strain CCMP3155)</name>
    <dbReference type="NCBI Taxonomy" id="1169540"/>
    <lineage>
        <taxon>Eukaryota</taxon>
        <taxon>Sar</taxon>
        <taxon>Alveolata</taxon>
        <taxon>Colpodellida</taxon>
        <taxon>Vitrellaceae</taxon>
        <taxon>Vitrella</taxon>
    </lineage>
</organism>
<accession>A0A0G4FFK2</accession>
<protein>
    <submittedName>
        <fullName evidence="1">Uncharacterized protein</fullName>
    </submittedName>
</protein>
<keyword evidence="2" id="KW-1185">Reference proteome</keyword>
<proteinExistence type="predicted"/>
<dbReference type="Proteomes" id="UP000041254">
    <property type="component" value="Unassembled WGS sequence"/>
</dbReference>
<sequence length="138" mass="15690">MSRSRITDPKLSRGRLPPNRVRVQGSGFGWGQYAPGVILGRLYAAEKKMHRTALQQKPLWKKQLSRFLTVGGWEGWITTYTSGKYAGQPHMINFVRWILSQAKSMQTSETLCGDKKGDRVKTLCFLEQHFSDATLAFI</sequence>
<dbReference type="AlphaFoldDB" id="A0A0G4FFK2"/>
<dbReference type="VEuPathDB" id="CryptoDB:Vbra_1194"/>